<proteinExistence type="predicted"/>
<dbReference type="PANTHER" id="PTHR13439">
    <property type="entry name" value="CT120 PROTEIN"/>
    <property type="match status" value="1"/>
</dbReference>
<feature type="region of interest" description="Disordered" evidence="6">
    <location>
        <begin position="401"/>
        <end position="423"/>
    </location>
</feature>
<evidence type="ECO:0000313" key="10">
    <source>
        <dbReference type="Proteomes" id="UP000268535"/>
    </source>
</evidence>
<evidence type="ECO:0000256" key="3">
    <source>
        <dbReference type="ARBA" id="ARBA00022989"/>
    </source>
</evidence>
<protein>
    <recommendedName>
        <fullName evidence="8">TLC domain-containing protein</fullName>
    </recommendedName>
</protein>
<evidence type="ECO:0000256" key="5">
    <source>
        <dbReference type="PROSITE-ProRule" id="PRU00205"/>
    </source>
</evidence>
<feature type="transmembrane region" description="Helical" evidence="7">
    <location>
        <begin position="189"/>
        <end position="210"/>
    </location>
</feature>
<dbReference type="Pfam" id="PF03798">
    <property type="entry name" value="TRAM_LAG1_CLN8"/>
    <property type="match status" value="1"/>
</dbReference>
<keyword evidence="3 7" id="KW-1133">Transmembrane helix</keyword>
<feature type="transmembrane region" description="Helical" evidence="7">
    <location>
        <begin position="233"/>
        <end position="254"/>
    </location>
</feature>
<feature type="transmembrane region" description="Helical" evidence="7">
    <location>
        <begin position="266"/>
        <end position="284"/>
    </location>
</feature>
<evidence type="ECO:0000256" key="4">
    <source>
        <dbReference type="ARBA" id="ARBA00023136"/>
    </source>
</evidence>
<dbReference type="GO" id="GO:0005783">
    <property type="term" value="C:endoplasmic reticulum"/>
    <property type="evidence" value="ECO:0007669"/>
    <property type="project" value="TreeGrafter"/>
</dbReference>
<feature type="domain" description="TLC" evidence="8">
    <location>
        <begin position="184"/>
        <end position="399"/>
    </location>
</feature>
<feature type="transmembrane region" description="Helical" evidence="7">
    <location>
        <begin position="368"/>
        <end position="391"/>
    </location>
</feature>
<feature type="transmembrane region" description="Helical" evidence="7">
    <location>
        <begin position="323"/>
        <end position="348"/>
    </location>
</feature>
<evidence type="ECO:0000313" key="9">
    <source>
        <dbReference type="EMBL" id="RKO96846.1"/>
    </source>
</evidence>
<evidence type="ECO:0000256" key="6">
    <source>
        <dbReference type="SAM" id="MobiDB-lite"/>
    </source>
</evidence>
<dbReference type="Proteomes" id="UP000268535">
    <property type="component" value="Unassembled WGS sequence"/>
</dbReference>
<keyword evidence="2 5" id="KW-0812">Transmembrane</keyword>
<organism evidence="9 10">
    <name type="scientific">Caulochytrium protostelioides</name>
    <dbReference type="NCBI Taxonomy" id="1555241"/>
    <lineage>
        <taxon>Eukaryota</taxon>
        <taxon>Fungi</taxon>
        <taxon>Fungi incertae sedis</taxon>
        <taxon>Chytridiomycota</taxon>
        <taxon>Chytridiomycota incertae sedis</taxon>
        <taxon>Chytridiomycetes</taxon>
        <taxon>Caulochytriales</taxon>
        <taxon>Caulochytriaceae</taxon>
        <taxon>Caulochytrium</taxon>
    </lineage>
</organism>
<keyword evidence="4 5" id="KW-0472">Membrane</keyword>
<evidence type="ECO:0000256" key="2">
    <source>
        <dbReference type="ARBA" id="ARBA00022692"/>
    </source>
</evidence>
<evidence type="ECO:0000256" key="7">
    <source>
        <dbReference type="SAM" id="Phobius"/>
    </source>
</evidence>
<dbReference type="SMART" id="SM00724">
    <property type="entry name" value="TLC"/>
    <property type="match status" value="1"/>
</dbReference>
<gene>
    <name evidence="9" type="ORF">CAUPRSCDRAFT_11456</name>
</gene>
<dbReference type="EMBL" id="ML009572">
    <property type="protein sequence ID" value="RKO96846.1"/>
    <property type="molecule type" value="Genomic_DNA"/>
</dbReference>
<dbReference type="InterPro" id="IPR006634">
    <property type="entry name" value="TLC-dom"/>
</dbReference>
<dbReference type="PROSITE" id="PS50922">
    <property type="entry name" value="TLC"/>
    <property type="match status" value="1"/>
</dbReference>
<comment type="subcellular location">
    <subcellularLocation>
        <location evidence="1">Membrane</location>
        <topology evidence="1">Multi-pass membrane protein</topology>
    </subcellularLocation>
</comment>
<feature type="compositionally biased region" description="Basic residues" evidence="6">
    <location>
        <begin position="19"/>
        <end position="36"/>
    </location>
</feature>
<feature type="region of interest" description="Disordered" evidence="6">
    <location>
        <begin position="1"/>
        <end position="69"/>
    </location>
</feature>
<dbReference type="InterPro" id="IPR050846">
    <property type="entry name" value="TLCD"/>
</dbReference>
<evidence type="ECO:0000256" key="1">
    <source>
        <dbReference type="ARBA" id="ARBA00004141"/>
    </source>
</evidence>
<dbReference type="AlphaFoldDB" id="A0A4P9WZP5"/>
<sequence length="423" mass="48483">MASGRGGAHPAEAEDRGRRIGRSRLYTRSHGRRRRYDARPADIASPRPALSSSSNRPVPSAITLPSPPGDRLIVCQPRIPAACPASRRAHRASCGTPRILRAYPPETGRAMDKVPIPEWVWDHPLIRELEEARATNHAHLILARFLQQTLWAALAFAGVYGGLYVALQARRRRDRAYREAHSEDQCEEFANRSASTLNAFGACYGVWAFWRDEWAMITHPVFHAVGGSPAREYYMALLLGYLLFDLLRILYWRFGRRMPQRTQGSTSMIIHHLIVFGIFATGVAMQAGTYFMMLFMSNEITTPILNLRFFLTFYQKRQSTWYLLNELLFVVGFFVFRIVINLGFFSDIVRYWHIYREGMARYGHGLPVMYFLVILVSSHILLQMWWFTLILRTAYRRMVRPGSSPTAATHPDATRSPADAKRD</sequence>
<reference evidence="10" key="1">
    <citation type="journal article" date="2018" name="Nat. Microbiol.">
        <title>Leveraging single-cell genomics to expand the fungal tree of life.</title>
        <authorList>
            <person name="Ahrendt S.R."/>
            <person name="Quandt C.A."/>
            <person name="Ciobanu D."/>
            <person name="Clum A."/>
            <person name="Salamov A."/>
            <person name="Andreopoulos B."/>
            <person name="Cheng J.F."/>
            <person name="Woyke T."/>
            <person name="Pelin A."/>
            <person name="Henrissat B."/>
            <person name="Reynolds N.K."/>
            <person name="Benny G.L."/>
            <person name="Smith M.E."/>
            <person name="James T.Y."/>
            <person name="Grigoriev I.V."/>
        </authorList>
    </citation>
    <scope>NUCLEOTIDE SEQUENCE [LARGE SCALE GENOMIC DNA]</scope>
    <source>
        <strain evidence="10">ATCC 52028</strain>
    </source>
</reference>
<evidence type="ECO:0000259" key="8">
    <source>
        <dbReference type="PROSITE" id="PS50922"/>
    </source>
</evidence>
<dbReference type="GO" id="GO:0016020">
    <property type="term" value="C:membrane"/>
    <property type="evidence" value="ECO:0007669"/>
    <property type="project" value="UniProtKB-SubCell"/>
</dbReference>
<dbReference type="GO" id="GO:0055088">
    <property type="term" value="P:lipid homeostasis"/>
    <property type="evidence" value="ECO:0007669"/>
    <property type="project" value="TreeGrafter"/>
</dbReference>
<name>A0A4P9WZP5_9FUNG</name>
<accession>A0A4P9WZP5</accession>
<dbReference type="PANTHER" id="PTHR13439:SF0">
    <property type="entry name" value="TOPOISOMERASE I DAMAGE AFFECTED PROTEIN 4"/>
    <property type="match status" value="1"/>
</dbReference>
<feature type="transmembrane region" description="Helical" evidence="7">
    <location>
        <begin position="150"/>
        <end position="169"/>
    </location>
</feature>